<accession>A0ABR2HLC9</accession>
<protein>
    <submittedName>
        <fullName evidence="2">Uncharacterized protein</fullName>
    </submittedName>
</protein>
<keyword evidence="3" id="KW-1185">Reference proteome</keyword>
<proteinExistence type="predicted"/>
<feature type="region of interest" description="Disordered" evidence="1">
    <location>
        <begin position="110"/>
        <end position="130"/>
    </location>
</feature>
<evidence type="ECO:0000256" key="1">
    <source>
        <dbReference type="SAM" id="MobiDB-lite"/>
    </source>
</evidence>
<evidence type="ECO:0000313" key="2">
    <source>
        <dbReference type="EMBL" id="KAK8848950.1"/>
    </source>
</evidence>
<reference evidence="2 3" key="1">
    <citation type="journal article" date="2024" name="IMA Fungus">
        <title>Apiospora arundinis, a panoply of carbohydrate-active enzymes and secondary metabolites.</title>
        <authorList>
            <person name="Sorensen T."/>
            <person name="Petersen C."/>
            <person name="Muurmann A.T."/>
            <person name="Christiansen J.V."/>
            <person name="Brundto M.L."/>
            <person name="Overgaard C.K."/>
            <person name="Boysen A.T."/>
            <person name="Wollenberg R.D."/>
            <person name="Larsen T.O."/>
            <person name="Sorensen J.L."/>
            <person name="Nielsen K.L."/>
            <person name="Sondergaard T.E."/>
        </authorList>
    </citation>
    <scope>NUCLEOTIDE SEQUENCE [LARGE SCALE GENOMIC DNA]</scope>
    <source>
        <strain evidence="2 3">AAU 773</strain>
    </source>
</reference>
<name>A0ABR2HLC9_9PEZI</name>
<sequence>MPAFPSFHERRGTDQPASLTAEALRLYWALQDPLADAVSVMRPDWREKGCTEREAYVIQGGGQSGGAATNPALHPIAAAPLTEPKIGSITVQVGALDVWEENWWIRHEDHRSPDQVRGSPPADYEPKNPELFSKRRDEDKVLLLRCCGEDRPTRRPKLTVVPSDADAGFVTVHDYVSAVHPWLVGLRDTIIRADNVYASNPPEYYERMMVDHMEPAYLLTHDEGQYAGGMRQGTDDESQLSQLVAKAEAGDLDAAQDAIMLASLQAKDHGLSPKVLQALQDRDDRAEEENIERQVQHYVDLWKQGNPDATPEEVERETAHFRAPFLAMREE</sequence>
<gene>
    <name evidence="2" type="ORF">PGQ11_015430</name>
</gene>
<comment type="caution">
    <text evidence="2">The sequence shown here is derived from an EMBL/GenBank/DDBJ whole genome shotgun (WGS) entry which is preliminary data.</text>
</comment>
<dbReference type="EMBL" id="JAPCWZ010000010">
    <property type="protein sequence ID" value="KAK8848950.1"/>
    <property type="molecule type" value="Genomic_DNA"/>
</dbReference>
<feature type="region of interest" description="Disordered" evidence="1">
    <location>
        <begin position="304"/>
        <end position="331"/>
    </location>
</feature>
<dbReference type="Proteomes" id="UP001390339">
    <property type="component" value="Unassembled WGS sequence"/>
</dbReference>
<organism evidence="2 3">
    <name type="scientific">Apiospora arundinis</name>
    <dbReference type="NCBI Taxonomy" id="335852"/>
    <lineage>
        <taxon>Eukaryota</taxon>
        <taxon>Fungi</taxon>
        <taxon>Dikarya</taxon>
        <taxon>Ascomycota</taxon>
        <taxon>Pezizomycotina</taxon>
        <taxon>Sordariomycetes</taxon>
        <taxon>Xylariomycetidae</taxon>
        <taxon>Amphisphaeriales</taxon>
        <taxon>Apiosporaceae</taxon>
        <taxon>Apiospora</taxon>
    </lineage>
</organism>
<evidence type="ECO:0000313" key="3">
    <source>
        <dbReference type="Proteomes" id="UP001390339"/>
    </source>
</evidence>